<keyword evidence="4" id="KW-0479">Metal-binding</keyword>
<evidence type="ECO:0000256" key="3">
    <source>
        <dbReference type="ARBA" id="ARBA00022705"/>
    </source>
</evidence>
<keyword evidence="7 10" id="KW-1194">Viral DNA replication</keyword>
<keyword evidence="6" id="KW-0862">Zinc</keyword>
<dbReference type="GO" id="GO:0003697">
    <property type="term" value="F:single-stranded DNA binding"/>
    <property type="evidence" value="ECO:0007669"/>
    <property type="project" value="UniProtKB-UniRule"/>
</dbReference>
<dbReference type="HAMAP" id="MF_04152">
    <property type="entry name" value="SSB_T4"/>
    <property type="match status" value="1"/>
</dbReference>
<keyword evidence="5" id="KW-0227">DNA damage</keyword>
<evidence type="ECO:0000256" key="9">
    <source>
        <dbReference type="ARBA" id="ARBA00023204"/>
    </source>
</evidence>
<reference evidence="13 14" key="1">
    <citation type="submission" date="2013-12" db="EMBL/GenBank/DDBJ databases">
        <title>Ecological redundancy of diverse viral populations within a natural community.</title>
        <authorList>
            <person name="Gregory A.C."/>
            <person name="LaButti K."/>
            <person name="Copeland A."/>
            <person name="Woyke T."/>
            <person name="Sullivan M.B."/>
        </authorList>
    </citation>
    <scope>NUCLEOTIDE SEQUENCE [LARGE SCALE GENOMIC DNA]</scope>
    <source>
        <strain evidence="13">Syn7803US103</strain>
    </source>
</reference>
<keyword evidence="9 10" id="KW-0234">DNA repair</keyword>
<dbReference type="Gene3D" id="3.90.198.10">
    <property type="entry name" value="Replication Fork Single-Stranded Dna Binding Protein"/>
    <property type="match status" value="1"/>
</dbReference>
<feature type="compositionally biased region" description="Polar residues" evidence="11">
    <location>
        <begin position="271"/>
        <end position="290"/>
    </location>
</feature>
<accession>A0A0E3FAY3</accession>
<comment type="function">
    <text evidence="10">Single-stranded DNA-binding protein that participates in viral DNA replication, recombination, and repair. Coats the lagging-strand ssDNA as the replication fork advances. Stimulates the activities of viral DNA polymerase and the replicative helicase, probably via its interaction with the helicase assembly factor. Together with the replicative helicase and the helicase assembly factor, promotes pairing of two homologous DNA molecules containing complementary single-stranded regions and mediates homologous DNA strand exchange. Promotes also the formation of joint molecules. mRNA specific autogenous translational repressor.</text>
</comment>
<dbReference type="GO" id="GO:0006260">
    <property type="term" value="P:DNA replication"/>
    <property type="evidence" value="ECO:0007669"/>
    <property type="project" value="UniProtKB-KW"/>
</dbReference>
<keyword evidence="3" id="KW-0235">DNA replication</keyword>
<evidence type="ECO:0000313" key="14">
    <source>
        <dbReference type="Proteomes" id="UP000033008"/>
    </source>
</evidence>
<evidence type="ECO:0000313" key="13">
    <source>
        <dbReference type="EMBL" id="AIX23896.1"/>
    </source>
</evidence>
<comment type="caution">
    <text evidence="10">Lacks conserved residue(s) required for the propagation of feature annotation.</text>
</comment>
<dbReference type="OrthoDB" id="3870at10239"/>
<evidence type="ECO:0000256" key="6">
    <source>
        <dbReference type="ARBA" id="ARBA00022833"/>
    </source>
</evidence>
<gene>
    <name evidence="13" type="ORF">Syn7803US103_1</name>
</gene>
<evidence type="ECO:0000256" key="4">
    <source>
        <dbReference type="ARBA" id="ARBA00022723"/>
    </source>
</evidence>
<dbReference type="SUPFAM" id="SSF50249">
    <property type="entry name" value="Nucleic acid-binding proteins"/>
    <property type="match status" value="1"/>
</dbReference>
<dbReference type="KEGG" id="vg:24171409"/>
<sequence length="313" mass="35759">MSFSDLKRKSQTNFDFLQKELEKSSSGKNVDERFWKPEVDASGNGYAVIRFLPAPDGETLPWAKLYSHAFQGIGGWYIENSLTTLNENDPVGEVNRRLWNSGADEDKETARKQKRKLQYYSNIYVVKDPKHPDNEGKVFLYKYGKKIHDKILAAMQPEFQDEEKVNVFDLWEGANFKLKIKKVAGYWNYDSSEFDNVSALSADDDQLEAIWKSEHSLEAFTHKDQFKSYADLEKRLNMVLGITQRTAVPTVDSEEYEPVAATGGFNDPDITPQSSFRQTTTSPFVNNTPSPVKEEAIVEDDDALSYFARLAEE</sequence>
<keyword evidence="8 10" id="KW-0238">DNA-binding</keyword>
<name>A0A0E3FAY3_9CAUD</name>
<protein>
    <recommendedName>
        <fullName evidence="1 10">Single-stranded DNA-binding protein</fullName>
        <shortName evidence="10">SSB protein</shortName>
    </recommendedName>
    <alternativeName>
        <fullName evidence="10">Helix-destabilizing protein</fullName>
    </alternativeName>
</protein>
<dbReference type="EMBL" id="KJ019069">
    <property type="protein sequence ID" value="AIX23896.1"/>
    <property type="molecule type" value="Genomic_DNA"/>
</dbReference>
<dbReference type="GO" id="GO:0039686">
    <property type="term" value="P:bidirectional double-stranded viral DNA replication"/>
    <property type="evidence" value="ECO:0007669"/>
    <property type="project" value="UniProtKB-UniRule"/>
</dbReference>
<dbReference type="InterPro" id="IPR046395">
    <property type="entry name" value="SSB_T4"/>
</dbReference>
<dbReference type="Pfam" id="PF08804">
    <property type="entry name" value="gp32"/>
    <property type="match status" value="1"/>
</dbReference>
<evidence type="ECO:0000259" key="12">
    <source>
        <dbReference type="Pfam" id="PF08804"/>
    </source>
</evidence>
<organism evidence="13 14">
    <name type="scientific">Synechococcus phage ACG-2014j</name>
    <dbReference type="NCBI Taxonomy" id="1493514"/>
    <lineage>
        <taxon>Viruses</taxon>
        <taxon>Duplodnaviria</taxon>
        <taxon>Heunggongvirae</taxon>
        <taxon>Uroviricota</taxon>
        <taxon>Caudoviricetes</taxon>
        <taxon>Pantevenvirales</taxon>
        <taxon>Kyanoviridae</taxon>
        <taxon>Potamoivirus</taxon>
        <taxon>Potamoivirus tusconj</taxon>
    </lineage>
</organism>
<dbReference type="InterPro" id="IPR012340">
    <property type="entry name" value="NA-bd_OB-fold"/>
</dbReference>
<dbReference type="InterPro" id="IPR012339">
    <property type="entry name" value="Phage_T4_Gp32_ssDNA-bd"/>
</dbReference>
<dbReference type="Proteomes" id="UP000033008">
    <property type="component" value="Segment"/>
</dbReference>
<dbReference type="GO" id="GO:0006281">
    <property type="term" value="P:DNA repair"/>
    <property type="evidence" value="ECO:0007669"/>
    <property type="project" value="UniProtKB-UniRule"/>
</dbReference>
<dbReference type="RefSeq" id="YP_009134718.1">
    <property type="nucleotide sequence ID" value="NC_026926.1"/>
</dbReference>
<evidence type="ECO:0000256" key="11">
    <source>
        <dbReference type="SAM" id="MobiDB-lite"/>
    </source>
</evidence>
<dbReference type="GO" id="GO:0046872">
    <property type="term" value="F:metal ion binding"/>
    <property type="evidence" value="ECO:0007669"/>
    <property type="project" value="UniProtKB-KW"/>
</dbReference>
<dbReference type="InterPro" id="IPR044947">
    <property type="entry name" value="Phage_T4_Gp32_ssDNA-bd_sf"/>
</dbReference>
<evidence type="ECO:0000256" key="2">
    <source>
        <dbReference type="ARBA" id="ARBA00022491"/>
    </source>
</evidence>
<keyword evidence="10" id="KW-0233">DNA recombination</keyword>
<dbReference type="GO" id="GO:0006310">
    <property type="term" value="P:DNA recombination"/>
    <property type="evidence" value="ECO:0007669"/>
    <property type="project" value="UniProtKB-UniRule"/>
</dbReference>
<comment type="domain">
    <text evidence="10">The acidic C-terminus is involved in modulating the ssDNA binding properties. The N-terminus LAST motif is involved in the cooperative binding of the protein to single-stranded nucleic acids.</text>
</comment>
<proteinExistence type="inferred from homology"/>
<evidence type="ECO:0000256" key="8">
    <source>
        <dbReference type="ARBA" id="ARBA00023125"/>
    </source>
</evidence>
<keyword evidence="2 10" id="KW-0678">Repressor</keyword>
<feature type="domain" description="Bacteriophage T4 Gp32 single-stranded DNA-binding" evidence="12">
    <location>
        <begin position="43"/>
        <end position="239"/>
    </location>
</feature>
<feature type="region of interest" description="Disordered" evidence="11">
    <location>
        <begin position="262"/>
        <end position="291"/>
    </location>
</feature>
<evidence type="ECO:0000256" key="5">
    <source>
        <dbReference type="ARBA" id="ARBA00022763"/>
    </source>
</evidence>
<dbReference type="GeneID" id="24171409"/>
<evidence type="ECO:0000256" key="10">
    <source>
        <dbReference type="HAMAP-Rule" id="MF_04152"/>
    </source>
</evidence>
<evidence type="ECO:0000256" key="7">
    <source>
        <dbReference type="ARBA" id="ARBA00023109"/>
    </source>
</evidence>
<evidence type="ECO:0000256" key="1">
    <source>
        <dbReference type="ARBA" id="ARBA00018590"/>
    </source>
</evidence>
<comment type="subunit">
    <text evidence="10">Homodimer in the absence of DNA, monomer when binding DNA. Interacts with the DNA helicase assembly protein; a ternary complex between the helicase assembly protein, the single-stranded DNA-binding protein and ssDNA is an obligatory intermediate in the helicase loading mechanism. Part of the replicase complex that includes the DNA polymerase, the polymerase clamp, the clamp loader complex, the single-stranded DNA binding protein, the primase, the replicative helicase and the helicase assembly factor. Interacts (via C-terminus) with the viral SF1 dDA helicase. Interacts with the viral SF2 UvsW repair helicase.</text>
</comment>
<comment type="similarity">
    <text evidence="10">Belongs to the Tequatrovirus single-stranded DNA-binding protein family.</text>
</comment>